<dbReference type="RefSeq" id="WP_133274862.1">
    <property type="nucleotide sequence ID" value="NZ_CP037933.1"/>
</dbReference>
<feature type="coiled-coil region" evidence="1">
    <location>
        <begin position="13"/>
        <end position="54"/>
    </location>
</feature>
<proteinExistence type="predicted"/>
<evidence type="ECO:0008006" key="4">
    <source>
        <dbReference type="Google" id="ProtNLM"/>
    </source>
</evidence>
<reference evidence="3" key="1">
    <citation type="submission" date="2019-03" db="EMBL/GenBank/DDBJ databases">
        <title>Flavobacterium sp.</title>
        <authorList>
            <person name="Kim H."/>
        </authorList>
    </citation>
    <scope>NUCLEOTIDE SEQUENCE [LARGE SCALE GENOMIC DNA]</scope>
    <source>
        <strain evidence="3">GS13</strain>
    </source>
</reference>
<keyword evidence="1" id="KW-0175">Coiled coil</keyword>
<accession>A0A4P6Y5E2</accession>
<dbReference type="PROSITE" id="PS51257">
    <property type="entry name" value="PROKAR_LIPOPROTEIN"/>
    <property type="match status" value="1"/>
</dbReference>
<dbReference type="AlphaFoldDB" id="A0A4P6Y5E2"/>
<name>A0A4P6Y5E2_9FLAO</name>
<evidence type="ECO:0000313" key="2">
    <source>
        <dbReference type="EMBL" id="QBN17331.1"/>
    </source>
</evidence>
<organism evidence="2 3">
    <name type="scientific">Flavobacterium nackdongense</name>
    <dbReference type="NCBI Taxonomy" id="2547394"/>
    <lineage>
        <taxon>Bacteria</taxon>
        <taxon>Pseudomonadati</taxon>
        <taxon>Bacteroidota</taxon>
        <taxon>Flavobacteriia</taxon>
        <taxon>Flavobacteriales</taxon>
        <taxon>Flavobacteriaceae</taxon>
        <taxon>Flavobacterium</taxon>
    </lineage>
</organism>
<dbReference type="KEGG" id="fnk:E1750_00435"/>
<evidence type="ECO:0000256" key="1">
    <source>
        <dbReference type="SAM" id="Coils"/>
    </source>
</evidence>
<gene>
    <name evidence="2" type="ORF">E1750_00435</name>
</gene>
<dbReference type="EMBL" id="CP037933">
    <property type="protein sequence ID" value="QBN17331.1"/>
    <property type="molecule type" value="Genomic_DNA"/>
</dbReference>
<dbReference type="OrthoDB" id="852102at2"/>
<protein>
    <recommendedName>
        <fullName evidence="4">Hydrolase</fullName>
    </recommendedName>
</protein>
<keyword evidence="3" id="KW-1185">Reference proteome</keyword>
<evidence type="ECO:0000313" key="3">
    <source>
        <dbReference type="Proteomes" id="UP000291124"/>
    </source>
</evidence>
<dbReference type="Proteomes" id="UP000291124">
    <property type="component" value="Chromosome"/>
</dbReference>
<sequence>MKKIIIIIFFFSIVSCEKQNQEKNLLVEKLKSENNFLKQKNDSLNNELKNAKSKKNYWFDVEFEGVKLVNKGIKDPENYIENSLRERPELIPLNPILGGNMVFDKIQILGEEWIIADYSDGHVQGKAIYSYKVNNDAKVEFLIMNSFEPN</sequence>